<evidence type="ECO:0000313" key="1">
    <source>
        <dbReference type="EMBL" id="KKL79512.1"/>
    </source>
</evidence>
<protein>
    <submittedName>
        <fullName evidence="1">Uncharacterized protein</fullName>
    </submittedName>
</protein>
<comment type="caution">
    <text evidence="1">The sequence shown here is derived from an EMBL/GenBank/DDBJ whole genome shotgun (WGS) entry which is preliminary data.</text>
</comment>
<name>A0A0F9HWN9_9ZZZZ</name>
<sequence>MNEREQAEQMVRDGLCDACDSISCNMENICDGFQNAVEDLLQEWAKENKEDEAINIADDIKEDKRLFGE</sequence>
<reference evidence="1" key="1">
    <citation type="journal article" date="2015" name="Nature">
        <title>Complex archaea that bridge the gap between prokaryotes and eukaryotes.</title>
        <authorList>
            <person name="Spang A."/>
            <person name="Saw J.H."/>
            <person name="Jorgensen S.L."/>
            <person name="Zaremba-Niedzwiedzka K."/>
            <person name="Martijn J."/>
            <person name="Lind A.E."/>
            <person name="van Eijk R."/>
            <person name="Schleper C."/>
            <person name="Guy L."/>
            <person name="Ettema T.J."/>
        </authorList>
    </citation>
    <scope>NUCLEOTIDE SEQUENCE</scope>
</reference>
<accession>A0A0F9HWN9</accession>
<gene>
    <name evidence="1" type="ORF">LCGC14_2014090</name>
</gene>
<proteinExistence type="predicted"/>
<dbReference type="AlphaFoldDB" id="A0A0F9HWN9"/>
<dbReference type="EMBL" id="LAZR01023147">
    <property type="protein sequence ID" value="KKL79512.1"/>
    <property type="molecule type" value="Genomic_DNA"/>
</dbReference>
<organism evidence="1">
    <name type="scientific">marine sediment metagenome</name>
    <dbReference type="NCBI Taxonomy" id="412755"/>
    <lineage>
        <taxon>unclassified sequences</taxon>
        <taxon>metagenomes</taxon>
        <taxon>ecological metagenomes</taxon>
    </lineage>
</organism>